<name>A0A161HJ84_9ASCO</name>
<dbReference type="GeneID" id="30036337"/>
<dbReference type="GO" id="GO:0004622">
    <property type="term" value="F:phosphatidylcholine lysophospholipase activity"/>
    <property type="evidence" value="ECO:0007669"/>
    <property type="project" value="UniProtKB-EC"/>
</dbReference>
<dbReference type="Gene3D" id="3.40.1090.10">
    <property type="entry name" value="Cytosolic phospholipase A2 catalytic domain"/>
    <property type="match status" value="1"/>
</dbReference>
<organism evidence="11 12">
    <name type="scientific">Sugiyamaella lignohabitans</name>
    <dbReference type="NCBI Taxonomy" id="796027"/>
    <lineage>
        <taxon>Eukaryota</taxon>
        <taxon>Fungi</taxon>
        <taxon>Dikarya</taxon>
        <taxon>Ascomycota</taxon>
        <taxon>Saccharomycotina</taxon>
        <taxon>Dipodascomycetes</taxon>
        <taxon>Dipodascales</taxon>
        <taxon>Trichomonascaceae</taxon>
        <taxon>Sugiyamaella</taxon>
    </lineage>
</organism>
<dbReference type="Proteomes" id="UP000189580">
    <property type="component" value="Chromosome c"/>
</dbReference>
<dbReference type="RefSeq" id="XP_018733895.1">
    <property type="nucleotide sequence ID" value="XM_018881290.1"/>
</dbReference>
<accession>A0A161HJ84</accession>
<dbReference type="GO" id="GO:0005886">
    <property type="term" value="C:plasma membrane"/>
    <property type="evidence" value="ECO:0007669"/>
    <property type="project" value="TreeGrafter"/>
</dbReference>
<dbReference type="GO" id="GO:0005576">
    <property type="term" value="C:extracellular region"/>
    <property type="evidence" value="ECO:0007669"/>
    <property type="project" value="TreeGrafter"/>
</dbReference>
<keyword evidence="5 8" id="KW-0442">Lipid degradation</keyword>
<feature type="signal peptide" evidence="9">
    <location>
        <begin position="1"/>
        <end position="19"/>
    </location>
</feature>
<dbReference type="EC" id="3.1.1.5" evidence="2 9"/>
<comment type="catalytic activity">
    <reaction evidence="9">
        <text>a 1-acyl-sn-glycero-3-phosphocholine + H2O = sn-glycerol 3-phosphocholine + a fatty acid + H(+)</text>
        <dbReference type="Rhea" id="RHEA:15177"/>
        <dbReference type="ChEBI" id="CHEBI:15377"/>
        <dbReference type="ChEBI" id="CHEBI:15378"/>
        <dbReference type="ChEBI" id="CHEBI:16870"/>
        <dbReference type="ChEBI" id="CHEBI:28868"/>
        <dbReference type="ChEBI" id="CHEBI:58168"/>
        <dbReference type="EC" id="3.1.1.5"/>
    </reaction>
</comment>
<dbReference type="InterPro" id="IPR002642">
    <property type="entry name" value="LysoPLipase_cat_dom"/>
</dbReference>
<dbReference type="GO" id="GO:0004623">
    <property type="term" value="F:phospholipase A2 activity"/>
    <property type="evidence" value="ECO:0007669"/>
    <property type="project" value="TreeGrafter"/>
</dbReference>
<feature type="chain" id="PRO_5007747617" description="Lysophospholipase" evidence="9">
    <location>
        <begin position="20"/>
        <end position="587"/>
    </location>
</feature>
<feature type="domain" description="PLA2c" evidence="10">
    <location>
        <begin position="32"/>
        <end position="567"/>
    </location>
</feature>
<sequence length="587" mass="64448">MVVLVTPIIIISICGIVHAWSPTGGYAPGPVSCPEGSLLRSAESLLEEEVGYVNDRLKIATTALVDFVNRADRLDFDAAALVKASEIRVGLAFSGGGYRAMLVGAGEFAALDSRTEGTLEKGHLGGLLQASTYITGLSGGSWLMASIYMQNFTTINSLIADEYTWDLSYFAIDTQGGLEETERILTDPMSKMESGFRISLTDIWGRILSQQMISLPDRGASLEWSDMINWDWFKQRQAPYPIFLATDRMPIENLASPDASIFEITPYELGSFDPEVYAFTPLKYLGTELENGVPTGDCISGYDNAGFLFGTSSTVFDLAIHNGLERISGDETLSDILDPVLNTVTADVAIYKPNPFLQFSNPVGVSSIVNSTDTLYLVDGGENGIVAPMQPLLHPSRDVDVMFVFDTNMDDTPQGWPNGSSLINQYRRQFSVQADPANPYTFPYVPDSNTFINEGLVSRPTFFGCDGQNLTSLGGKTPPLLVYMANHPYSYWSNVTVMKLTYGTDEALGMINNGYNIMTQLNGTRDPDWHSCVSCAIVKREMERRHEPVSQFCRGCFEKYCWDGTVNSTNASRAPDINPSLLSTPIF</sequence>
<evidence type="ECO:0000256" key="7">
    <source>
        <dbReference type="ARBA" id="ARBA00023180"/>
    </source>
</evidence>
<evidence type="ECO:0000256" key="1">
    <source>
        <dbReference type="ARBA" id="ARBA00008780"/>
    </source>
</evidence>
<dbReference type="InterPro" id="IPR016035">
    <property type="entry name" value="Acyl_Trfase/lysoPLipase"/>
</dbReference>
<reference evidence="11 12" key="1">
    <citation type="submission" date="2016-02" db="EMBL/GenBank/DDBJ databases">
        <title>Complete genome sequence and transcriptome regulation of the pentose utilising yeast Sugiyamaella lignohabitans.</title>
        <authorList>
            <person name="Bellasio M."/>
            <person name="Peymann A."/>
            <person name="Valli M."/>
            <person name="Sipitzky M."/>
            <person name="Graf A."/>
            <person name="Sauer M."/>
            <person name="Marx H."/>
            <person name="Mattanovich D."/>
        </authorList>
    </citation>
    <scope>NUCLEOTIDE SEQUENCE [LARGE SCALE GENOMIC DNA]</scope>
    <source>
        <strain evidence="11 12">CBS 10342</strain>
    </source>
</reference>
<keyword evidence="6 8" id="KW-0443">Lipid metabolism</keyword>
<keyword evidence="4 8" id="KW-0378">Hydrolase</keyword>
<keyword evidence="12" id="KW-1185">Reference proteome</keyword>
<dbReference type="Pfam" id="PF01735">
    <property type="entry name" value="PLA2_B"/>
    <property type="match status" value="1"/>
</dbReference>
<dbReference type="KEGG" id="slb:AWJ20_4228"/>
<evidence type="ECO:0000256" key="5">
    <source>
        <dbReference type="ARBA" id="ARBA00022963"/>
    </source>
</evidence>
<evidence type="ECO:0000256" key="9">
    <source>
        <dbReference type="RuleBase" id="RU362103"/>
    </source>
</evidence>
<keyword evidence="3 9" id="KW-0732">Signal</keyword>
<dbReference type="PROSITE" id="PS51210">
    <property type="entry name" value="PLA2C"/>
    <property type="match status" value="1"/>
</dbReference>
<evidence type="ECO:0000256" key="3">
    <source>
        <dbReference type="ARBA" id="ARBA00022729"/>
    </source>
</evidence>
<dbReference type="GO" id="GO:0005783">
    <property type="term" value="C:endoplasmic reticulum"/>
    <property type="evidence" value="ECO:0007669"/>
    <property type="project" value="TreeGrafter"/>
</dbReference>
<keyword evidence="7" id="KW-0325">Glycoprotein</keyword>
<dbReference type="SMART" id="SM00022">
    <property type="entry name" value="PLAc"/>
    <property type="match status" value="1"/>
</dbReference>
<dbReference type="GO" id="GO:0005829">
    <property type="term" value="C:cytosol"/>
    <property type="evidence" value="ECO:0007669"/>
    <property type="project" value="TreeGrafter"/>
</dbReference>
<dbReference type="EMBL" id="CP014500">
    <property type="protein sequence ID" value="ANB11418.1"/>
    <property type="molecule type" value="Genomic_DNA"/>
</dbReference>
<evidence type="ECO:0000256" key="6">
    <source>
        <dbReference type="ARBA" id="ARBA00023098"/>
    </source>
</evidence>
<dbReference type="PANTHER" id="PTHR10728">
    <property type="entry name" value="CYTOSOLIC PHOSPHOLIPASE A2"/>
    <property type="match status" value="1"/>
</dbReference>
<proteinExistence type="inferred from homology"/>
<dbReference type="AlphaFoldDB" id="A0A161HJ84"/>
<evidence type="ECO:0000256" key="8">
    <source>
        <dbReference type="PROSITE-ProRule" id="PRU00555"/>
    </source>
</evidence>
<evidence type="ECO:0000259" key="10">
    <source>
        <dbReference type="PROSITE" id="PS51210"/>
    </source>
</evidence>
<gene>
    <name evidence="11" type="primary">PLB3</name>
    <name evidence="11" type="ORF">AWJ20_4228</name>
</gene>
<protein>
    <recommendedName>
        <fullName evidence="2 9">Lysophospholipase</fullName>
        <ecNumber evidence="2 9">3.1.1.5</ecNumber>
    </recommendedName>
</protein>
<evidence type="ECO:0000256" key="2">
    <source>
        <dbReference type="ARBA" id="ARBA00013274"/>
    </source>
</evidence>
<evidence type="ECO:0000256" key="4">
    <source>
        <dbReference type="ARBA" id="ARBA00022801"/>
    </source>
</evidence>
<evidence type="ECO:0000313" key="12">
    <source>
        <dbReference type="Proteomes" id="UP000189580"/>
    </source>
</evidence>
<evidence type="ECO:0000313" key="11">
    <source>
        <dbReference type="EMBL" id="ANB11418.1"/>
    </source>
</evidence>
<comment type="similarity">
    <text evidence="1 9">Belongs to the lysophospholipase family.</text>
</comment>
<dbReference type="SUPFAM" id="SSF52151">
    <property type="entry name" value="FabD/lysophospholipase-like"/>
    <property type="match status" value="1"/>
</dbReference>
<dbReference type="OrthoDB" id="4084751at2759"/>
<dbReference type="PANTHER" id="PTHR10728:SF33">
    <property type="entry name" value="LYSOPHOSPHOLIPASE 1-RELATED"/>
    <property type="match status" value="1"/>
</dbReference>
<dbReference type="GO" id="GO:0046475">
    <property type="term" value="P:glycerophospholipid catabolic process"/>
    <property type="evidence" value="ECO:0007669"/>
    <property type="project" value="TreeGrafter"/>
</dbReference>
<dbReference type="FunFam" id="3.40.1090.10:FF:000010">
    <property type="entry name" value="Lysophospholipase"/>
    <property type="match status" value="1"/>
</dbReference>